<dbReference type="EMBL" id="CP045897">
    <property type="protein sequence ID" value="QQP51333.1"/>
    <property type="molecule type" value="Genomic_DNA"/>
</dbReference>
<dbReference type="Proteomes" id="UP000595437">
    <property type="component" value="Chromosome 8"/>
</dbReference>
<keyword evidence="2" id="KW-1185">Reference proteome</keyword>
<dbReference type="AlphaFoldDB" id="A0A7T8HJS9"/>
<sequence length="50" mass="5761">SIIDLIMTNIWSHSLVSLWKTDMNYSGSDHRFCTFDTNATRTLANNINLK</sequence>
<name>A0A7T8HJS9_CALRO</name>
<feature type="non-terminal residue" evidence="1">
    <location>
        <position position="50"/>
    </location>
</feature>
<organism evidence="1 2">
    <name type="scientific">Caligus rogercresseyi</name>
    <name type="common">Sea louse</name>
    <dbReference type="NCBI Taxonomy" id="217165"/>
    <lineage>
        <taxon>Eukaryota</taxon>
        <taxon>Metazoa</taxon>
        <taxon>Ecdysozoa</taxon>
        <taxon>Arthropoda</taxon>
        <taxon>Crustacea</taxon>
        <taxon>Multicrustacea</taxon>
        <taxon>Hexanauplia</taxon>
        <taxon>Copepoda</taxon>
        <taxon>Siphonostomatoida</taxon>
        <taxon>Caligidae</taxon>
        <taxon>Caligus</taxon>
    </lineage>
</organism>
<reference evidence="2" key="1">
    <citation type="submission" date="2021-01" db="EMBL/GenBank/DDBJ databases">
        <title>Caligus Genome Assembly.</title>
        <authorList>
            <person name="Gallardo-Escarate C."/>
        </authorList>
    </citation>
    <scope>NUCLEOTIDE SEQUENCE [LARGE SCALE GENOMIC DNA]</scope>
</reference>
<feature type="non-terminal residue" evidence="1">
    <location>
        <position position="1"/>
    </location>
</feature>
<evidence type="ECO:0000313" key="2">
    <source>
        <dbReference type="Proteomes" id="UP000595437"/>
    </source>
</evidence>
<gene>
    <name evidence="1" type="ORF">FKW44_012658</name>
</gene>
<protein>
    <submittedName>
        <fullName evidence="1">Uncharacterized protein</fullName>
    </submittedName>
</protein>
<proteinExistence type="predicted"/>
<evidence type="ECO:0000313" key="1">
    <source>
        <dbReference type="EMBL" id="QQP51333.1"/>
    </source>
</evidence>
<accession>A0A7T8HJS9</accession>